<feature type="region of interest" description="Disordered" evidence="1">
    <location>
        <begin position="115"/>
        <end position="164"/>
    </location>
</feature>
<keyword evidence="4" id="KW-1185">Reference proteome</keyword>
<dbReference type="InterPro" id="IPR021369">
    <property type="entry name" value="DUF2985"/>
</dbReference>
<dbReference type="EMBL" id="VDMD01000002">
    <property type="protein sequence ID" value="TRM67712.1"/>
    <property type="molecule type" value="Genomic_DNA"/>
</dbReference>
<organism evidence="3 4">
    <name type="scientific">Schizophyllum amplum</name>
    <dbReference type="NCBI Taxonomy" id="97359"/>
    <lineage>
        <taxon>Eukaryota</taxon>
        <taxon>Fungi</taxon>
        <taxon>Dikarya</taxon>
        <taxon>Basidiomycota</taxon>
        <taxon>Agaricomycotina</taxon>
        <taxon>Agaricomycetes</taxon>
        <taxon>Agaricomycetidae</taxon>
        <taxon>Agaricales</taxon>
        <taxon>Schizophyllaceae</taxon>
        <taxon>Schizophyllum</taxon>
    </lineage>
</organism>
<feature type="compositionally biased region" description="Basic and acidic residues" evidence="1">
    <location>
        <begin position="137"/>
        <end position="151"/>
    </location>
</feature>
<dbReference type="OrthoDB" id="3365211at2759"/>
<protein>
    <submittedName>
        <fullName evidence="3">Uncharacterized protein</fullName>
    </submittedName>
</protein>
<name>A0A550CSD8_9AGAR</name>
<dbReference type="PANTHER" id="PTHR35872:SF2">
    <property type="entry name" value="INTEGRAL MEMBRANE PROTEIN (AFU_ORTHOLOGUE AFUA_5G07110)"/>
    <property type="match status" value="1"/>
</dbReference>
<dbReference type="PANTHER" id="PTHR35872">
    <property type="entry name" value="INTEGRAL MEMBRANE PROTEIN (AFU_ORTHOLOGUE AFUA_5G07110)"/>
    <property type="match status" value="1"/>
</dbReference>
<feature type="compositionally biased region" description="Polar residues" evidence="1">
    <location>
        <begin position="551"/>
        <end position="562"/>
    </location>
</feature>
<reference evidence="3 4" key="1">
    <citation type="journal article" date="2019" name="New Phytol.">
        <title>Comparative genomics reveals unique wood-decay strategies and fruiting body development in the Schizophyllaceae.</title>
        <authorList>
            <person name="Almasi E."/>
            <person name="Sahu N."/>
            <person name="Krizsan K."/>
            <person name="Balint B."/>
            <person name="Kovacs G.M."/>
            <person name="Kiss B."/>
            <person name="Cseklye J."/>
            <person name="Drula E."/>
            <person name="Henrissat B."/>
            <person name="Nagy I."/>
            <person name="Chovatia M."/>
            <person name="Adam C."/>
            <person name="LaButti K."/>
            <person name="Lipzen A."/>
            <person name="Riley R."/>
            <person name="Grigoriev I.V."/>
            <person name="Nagy L.G."/>
        </authorList>
    </citation>
    <scope>NUCLEOTIDE SEQUENCE [LARGE SCALE GENOMIC DNA]</scope>
    <source>
        <strain evidence="3 4">NL-1724</strain>
    </source>
</reference>
<feature type="compositionally biased region" description="Low complexity" evidence="1">
    <location>
        <begin position="607"/>
        <end position="627"/>
    </location>
</feature>
<feature type="transmembrane region" description="Helical" evidence="2">
    <location>
        <begin position="471"/>
        <end position="494"/>
    </location>
</feature>
<keyword evidence="2" id="KW-0472">Membrane</keyword>
<feature type="transmembrane region" description="Helical" evidence="2">
    <location>
        <begin position="295"/>
        <end position="318"/>
    </location>
</feature>
<feature type="region of interest" description="Disordered" evidence="1">
    <location>
        <begin position="521"/>
        <end position="636"/>
    </location>
</feature>
<evidence type="ECO:0000256" key="2">
    <source>
        <dbReference type="SAM" id="Phobius"/>
    </source>
</evidence>
<feature type="transmembrane region" description="Helical" evidence="2">
    <location>
        <begin position="441"/>
        <end position="465"/>
    </location>
</feature>
<dbReference type="AlphaFoldDB" id="A0A550CSD8"/>
<sequence length="636" mass="70738">MPRTWDGHGLGLNAHRHCPHQGRAARLIHAMPSVRVRRNTYSTLPDAGPRQEPRALATIFSPQPPRRPQTSDGVHASSSAAPPSNNAATTSDNAPTAPIARDMAKEEHDVFRQSLFATTRSRVHSHCIKPPRRPRLPFRDGSRSRSPELRQPRSSGSEMVTVEGANADVRLPGEGNTDQSLIGSALSLTSTRQSANPFRDEQHHDDIVEHLDVIDPQVGTVANLTNAANAIIVPPITGYSWFRKPMVTLDDGPRDLETASVHEDALDRHVDDVMRRRARFKRIMKGVWSFLKTPIGVLTAIYGILVVFWGAAIVLFLAKIINLHNANLQNYWIELSSQVTNGLFTVTGIGLIPQRTLDTYRILKIWYYKRLTRRLRERVGLPALFDEDDLPDPAYDPNYVHVLTPEQQTDLHRQQVKFHHSQTWYRAHGTETHRAFPINMALLICLFNDGNSVFQIFLCGTMWGMNRFERPAWTTGCLIPFSFLCGIISAILIWRGGERTKRVEEVRERLRAVLGQDNPFGVTEEKKAATHAESQMTDDEVVDDAGRAPRRSSTGDASTLNIDSAKADGVKTSTTEGRASMSEGRETGDRSPTSSEGPRITIERESSPSAEGESASVVSEEVTEAPAYDQGKLGPR</sequence>
<comment type="caution">
    <text evidence="3">The sequence shown here is derived from an EMBL/GenBank/DDBJ whole genome shotgun (WGS) entry which is preliminary data.</text>
</comment>
<dbReference type="Pfam" id="PF11204">
    <property type="entry name" value="DUF2985"/>
    <property type="match status" value="1"/>
</dbReference>
<keyword evidence="2" id="KW-0812">Transmembrane</keyword>
<feature type="compositionally biased region" description="Low complexity" evidence="1">
    <location>
        <begin position="76"/>
        <end position="91"/>
    </location>
</feature>
<feature type="region of interest" description="Disordered" evidence="1">
    <location>
        <begin position="60"/>
        <end position="96"/>
    </location>
</feature>
<dbReference type="STRING" id="97359.A0A550CSD8"/>
<evidence type="ECO:0000313" key="3">
    <source>
        <dbReference type="EMBL" id="TRM67712.1"/>
    </source>
</evidence>
<accession>A0A550CSD8</accession>
<feature type="compositionally biased region" description="Basic residues" evidence="1">
    <location>
        <begin position="121"/>
        <end position="136"/>
    </location>
</feature>
<evidence type="ECO:0000313" key="4">
    <source>
        <dbReference type="Proteomes" id="UP000320762"/>
    </source>
</evidence>
<dbReference type="Proteomes" id="UP000320762">
    <property type="component" value="Unassembled WGS sequence"/>
</dbReference>
<evidence type="ECO:0000256" key="1">
    <source>
        <dbReference type="SAM" id="MobiDB-lite"/>
    </source>
</evidence>
<proteinExistence type="predicted"/>
<keyword evidence="2" id="KW-1133">Transmembrane helix</keyword>
<gene>
    <name evidence="3" type="ORF">BD626DRAFT_479598</name>
</gene>